<gene>
    <name evidence="3" type="ORF">C922_01307</name>
</gene>
<dbReference type="InterPro" id="IPR038765">
    <property type="entry name" value="Papain-like_cys_pep_sf"/>
</dbReference>
<dbReference type="SUPFAM" id="SSF54001">
    <property type="entry name" value="Cysteine proteinases"/>
    <property type="match status" value="1"/>
</dbReference>
<dbReference type="InterPro" id="IPR050185">
    <property type="entry name" value="Ub_carboxyl-term_hydrolase"/>
</dbReference>
<evidence type="ECO:0000313" key="4">
    <source>
        <dbReference type="Proteomes" id="UP000030640"/>
    </source>
</evidence>
<dbReference type="Gene3D" id="3.90.70.10">
    <property type="entry name" value="Cysteine proteinases"/>
    <property type="match status" value="2"/>
</dbReference>
<feature type="domain" description="USP" evidence="2">
    <location>
        <begin position="316"/>
        <end position="1285"/>
    </location>
</feature>
<dbReference type="PROSITE" id="PS00972">
    <property type="entry name" value="USP_1"/>
    <property type="match status" value="1"/>
</dbReference>
<sequence length="1316" mass="150281">MDSPVTSTSSSRNLTLDKIQILNLFKLFDNLPFDPKSENETWHIVNKEFIDSLRNYEEGKASRYQTLINNKIFVEDDSNVTTRTRLLKDYENGNGVNFLLYPEKAIEVLEKHFHFNLKIPRAVYPYKVPKRDRIIYKVDIQPLKLVVYSKNPNEFSSPSKMKIVVLRNDTVEDVLKEIVTDFAPASFKKNLFYAEERSGKREYNWECLFLHDSTEYPLKKKMHEYDIDEGTCLLITNERADIKCLTNESDYGYTRQESSFRRSEKEEDCMRGYSSGGTGGYGSTHAQGNTQGSTQGYPQQGMMKQISYIFEHGGDRGLINLGNTCFLNSSLQCLAKIKKFSNYFLSGTFWNHINYSNPVGQNGRLAKAYYETLLELWKINKRSEPYAPKALKQAISEKRDEFYGYQQHDSQELLAFLLDGLHEDLNLIQKKPYYEEKLQGGLDKLDIDVAEASWNRHKEINNSIIVDLFQGQYRSRLQCPKCKKVSIAFDPFMYLSIPLPPKKNHRIWFHVMLNRDAPIGMRFSCSFSGSQEVLKLKIFLLTIIKNLKGKRKNILLHNKCIIKNSKESSHEGRNNHANATTCSSSGSSCGGGGTNSTSNSAFNFHYKYMDDKNEFYEDNEDNCTNADIANYLKAIKNKSKITNTLKEQEISTVHESICAMCNIQSIDELEINNLSFLFTKFKNLACNQFFQVLNNSDFVTESHTRNGKGISHIFVFILPKSCSHLIDKNMDVKVGDEHLEVLTNSTVTTNNTSLKDEEMNVKSEAGNNNCSNDSSSNNNNGAEKKSLKGKNSHTSKILKKRKGVLGPSNSNGIPIRKGDKMNPSGAEEDEDDEVTPVTSSPGGWNGNVGGNASINGREPYDEVMEESNDINMQEASSQTPQNDSNSNGMSKGKTNCEQHISYSELFRDRILLTQDLHNLHDKYFSLLIVPLCPDEQLFYKMKNNDLPLLFNVPFNFTLNDLYAKVENAYPKKPAGGRTAPSGTTPTSNQYTDRYEELCTHNGNGRSGGDEESAKKDSISSSDVANKAMTSEYNQGLEQKGAAALVEGGDDCASRFTLYLPCYNLKEEWTPKDNLGLELKRDETYLSDYIKNSEEKRLIIIHLNSVGIDHELSLDIKTITFVDLEERYGIDTCLKLFSEEEHLDENNTWYCGNCKLHVQAYKKLDLFRMPIILILHLKRFNNTNRWLRTKIDSYVYYPHKENEYLNMTPYILEDGLKHMIRMDPHYSPLYELIGVNCHTGGLCGGHYFAYVKLNGKWYNFNDTFVTTIDESQVNTKNAYLLFYQLHTHKNETFAGVADQRNLAEEEAIRMANASYYN</sequence>
<dbReference type="InterPro" id="IPR028889">
    <property type="entry name" value="USP"/>
</dbReference>
<evidence type="ECO:0000259" key="2">
    <source>
        <dbReference type="PROSITE" id="PS50235"/>
    </source>
</evidence>
<dbReference type="Pfam" id="PF00443">
    <property type="entry name" value="UCH"/>
    <property type="match status" value="1"/>
</dbReference>
<feature type="compositionally biased region" description="Basic and acidic residues" evidence="1">
    <location>
        <begin position="1007"/>
        <end position="1017"/>
    </location>
</feature>
<dbReference type="PANTHER" id="PTHR21646:SF46">
    <property type="entry name" value="UBIQUITIN CARBOXYL-TERMINAL HYDROLASE"/>
    <property type="match status" value="1"/>
</dbReference>
<dbReference type="PROSITE" id="PS50235">
    <property type="entry name" value="USP_3"/>
    <property type="match status" value="1"/>
</dbReference>
<dbReference type="OrthoDB" id="265776at2759"/>
<dbReference type="GO" id="GO:0016579">
    <property type="term" value="P:protein deubiquitination"/>
    <property type="evidence" value="ECO:0007669"/>
    <property type="project" value="InterPro"/>
</dbReference>
<name>W7A5A1_9APIC</name>
<dbReference type="PROSITE" id="PS00973">
    <property type="entry name" value="USP_2"/>
    <property type="match status" value="1"/>
</dbReference>
<dbReference type="EMBL" id="KI965463">
    <property type="protein sequence ID" value="EUD68287.1"/>
    <property type="molecule type" value="Genomic_DNA"/>
</dbReference>
<dbReference type="PANTHER" id="PTHR21646">
    <property type="entry name" value="UBIQUITIN CARBOXYL-TERMINAL HYDROLASE"/>
    <property type="match status" value="1"/>
</dbReference>
<evidence type="ECO:0000313" key="3">
    <source>
        <dbReference type="EMBL" id="EUD68287.1"/>
    </source>
</evidence>
<proteinExistence type="predicted"/>
<reference evidence="3 4" key="1">
    <citation type="submission" date="2013-02" db="EMBL/GenBank/DDBJ databases">
        <title>The Genome Sequence of Plasmodium inui San Antonio 1.</title>
        <authorList>
            <consortium name="The Broad Institute Genome Sequencing Platform"/>
            <consortium name="The Broad Institute Genome Sequencing Center for Infectious Disease"/>
            <person name="Neafsey D."/>
            <person name="Cheeseman I."/>
            <person name="Volkman S."/>
            <person name="Adams J."/>
            <person name="Walker B."/>
            <person name="Young S.K."/>
            <person name="Zeng Q."/>
            <person name="Gargeya S."/>
            <person name="Fitzgerald M."/>
            <person name="Haas B."/>
            <person name="Abouelleil A."/>
            <person name="Alvarado L."/>
            <person name="Arachchi H.M."/>
            <person name="Berlin A.M."/>
            <person name="Chapman S.B."/>
            <person name="Dewar J."/>
            <person name="Goldberg J."/>
            <person name="Griggs A."/>
            <person name="Gujja S."/>
            <person name="Hansen M."/>
            <person name="Howarth C."/>
            <person name="Imamovic A."/>
            <person name="Larimer J."/>
            <person name="McCowan C."/>
            <person name="Murphy C."/>
            <person name="Neiman D."/>
            <person name="Pearson M."/>
            <person name="Priest M."/>
            <person name="Roberts A."/>
            <person name="Saif S."/>
            <person name="Shea T."/>
            <person name="Sisk P."/>
            <person name="Sykes S."/>
            <person name="Wortman J."/>
            <person name="Nusbaum C."/>
            <person name="Birren B."/>
        </authorList>
    </citation>
    <scope>NUCLEOTIDE SEQUENCE [LARGE SCALE GENOMIC DNA]</scope>
    <source>
        <strain evidence="3 4">San Antonio 1</strain>
    </source>
</reference>
<dbReference type="InterPro" id="IPR018200">
    <property type="entry name" value="USP_CS"/>
</dbReference>
<feature type="compositionally biased region" description="Low complexity" evidence="1">
    <location>
        <begin position="767"/>
        <end position="780"/>
    </location>
</feature>
<dbReference type="Proteomes" id="UP000030640">
    <property type="component" value="Unassembled WGS sequence"/>
</dbReference>
<feature type="region of interest" description="Disordered" evidence="1">
    <location>
        <begin position="871"/>
        <end position="894"/>
    </location>
</feature>
<dbReference type="RefSeq" id="XP_008815135.1">
    <property type="nucleotide sequence ID" value="XM_008816913.1"/>
</dbReference>
<organism evidence="3 4">
    <name type="scientific">Plasmodium inui San Antonio 1</name>
    <dbReference type="NCBI Taxonomy" id="1237626"/>
    <lineage>
        <taxon>Eukaryota</taxon>
        <taxon>Sar</taxon>
        <taxon>Alveolata</taxon>
        <taxon>Apicomplexa</taxon>
        <taxon>Aconoidasida</taxon>
        <taxon>Haemosporida</taxon>
        <taxon>Plasmodiidae</taxon>
        <taxon>Plasmodium</taxon>
        <taxon>Plasmodium (Plasmodium)</taxon>
    </lineage>
</organism>
<dbReference type="GeneID" id="20036581"/>
<dbReference type="InterPro" id="IPR001394">
    <property type="entry name" value="Peptidase_C19_UCH"/>
</dbReference>
<accession>W7A5A1</accession>
<keyword evidence="4" id="KW-1185">Reference proteome</keyword>
<feature type="region of interest" description="Disordered" evidence="1">
    <location>
        <begin position="997"/>
        <end position="1021"/>
    </location>
</feature>
<dbReference type="GO" id="GO:0004843">
    <property type="term" value="F:cysteine-type deubiquitinase activity"/>
    <property type="evidence" value="ECO:0007669"/>
    <property type="project" value="InterPro"/>
</dbReference>
<dbReference type="VEuPathDB" id="PlasmoDB:C922_01307"/>
<evidence type="ECO:0000256" key="1">
    <source>
        <dbReference type="SAM" id="MobiDB-lite"/>
    </source>
</evidence>
<feature type="compositionally biased region" description="Basic residues" evidence="1">
    <location>
        <begin position="787"/>
        <end position="803"/>
    </location>
</feature>
<feature type="region of interest" description="Disordered" evidence="1">
    <location>
        <begin position="567"/>
        <end position="589"/>
    </location>
</feature>
<feature type="region of interest" description="Disordered" evidence="1">
    <location>
        <begin position="761"/>
        <end position="857"/>
    </location>
</feature>
<protein>
    <submittedName>
        <fullName evidence="3">Ubiquitin thiolesterase</fullName>
    </submittedName>
</protein>